<dbReference type="Gene3D" id="2.20.60.10">
    <property type="entry name" value="Pleiotrophin/Midkine, N-terminal domain"/>
    <property type="match status" value="1"/>
</dbReference>
<dbReference type="InterPro" id="IPR020091">
    <property type="entry name" value="PTN/MK_diS_sf"/>
</dbReference>
<dbReference type="AlphaFoldDB" id="A0A3P8VEB2"/>
<dbReference type="GeneTree" id="ENSGT00390000007640"/>
<dbReference type="SMART" id="SM00193">
    <property type="entry name" value="PTN"/>
    <property type="match status" value="1"/>
</dbReference>
<keyword evidence="5 8" id="KW-0732">Signal</keyword>
<reference evidence="12" key="3">
    <citation type="submission" date="2025-09" db="UniProtKB">
        <authorList>
            <consortium name="Ensembl"/>
        </authorList>
    </citation>
    <scope>IDENTIFICATION</scope>
</reference>
<comment type="function">
    <text evidence="8">Secreted growth factor that mediates its signal through cell-surface proteoglycan and non-proteoglycan receptors. Regulates many processes like cell proliferation, cell survival, cell growth, cell differentiation and cell migration.</text>
</comment>
<comment type="similarity">
    <text evidence="2 8">Belongs to the pleiotrophin family.</text>
</comment>
<evidence type="ECO:0000256" key="3">
    <source>
        <dbReference type="ARBA" id="ARBA00022525"/>
    </source>
</evidence>
<keyword evidence="8" id="KW-0339">Growth factor</keyword>
<reference evidence="12 13" key="1">
    <citation type="journal article" date="2014" name="Nat. Genet.">
        <title>Whole-genome sequence of a flatfish provides insights into ZW sex chromosome evolution and adaptation to a benthic lifestyle.</title>
        <authorList>
            <person name="Chen S."/>
            <person name="Zhang G."/>
            <person name="Shao C."/>
            <person name="Huang Q."/>
            <person name="Liu G."/>
            <person name="Zhang P."/>
            <person name="Song W."/>
            <person name="An N."/>
            <person name="Chalopin D."/>
            <person name="Volff J.N."/>
            <person name="Hong Y."/>
            <person name="Li Q."/>
            <person name="Sha Z."/>
            <person name="Zhou H."/>
            <person name="Xie M."/>
            <person name="Yu Q."/>
            <person name="Liu Y."/>
            <person name="Xiang H."/>
            <person name="Wang N."/>
            <person name="Wu K."/>
            <person name="Yang C."/>
            <person name="Zhou Q."/>
            <person name="Liao X."/>
            <person name="Yang L."/>
            <person name="Hu Q."/>
            <person name="Zhang J."/>
            <person name="Meng L."/>
            <person name="Jin L."/>
            <person name="Tian Y."/>
            <person name="Lian J."/>
            <person name="Yang J."/>
            <person name="Miao G."/>
            <person name="Liu S."/>
            <person name="Liang Z."/>
            <person name="Yan F."/>
            <person name="Li Y."/>
            <person name="Sun B."/>
            <person name="Zhang H."/>
            <person name="Zhang J."/>
            <person name="Zhu Y."/>
            <person name="Du M."/>
            <person name="Zhao Y."/>
            <person name="Schartl M."/>
            <person name="Tang Q."/>
            <person name="Wang J."/>
        </authorList>
    </citation>
    <scope>NUCLEOTIDE SEQUENCE</scope>
</reference>
<dbReference type="OMA" id="MNGLKQW"/>
<dbReference type="InterPro" id="IPR020090">
    <property type="entry name" value="PTN/MK_C_dom"/>
</dbReference>
<dbReference type="Pfam" id="PF05196">
    <property type="entry name" value="PTN_MK_N"/>
    <property type="match status" value="1"/>
</dbReference>
<protein>
    <recommendedName>
        <fullName evidence="8">Pleiotrophin</fullName>
        <shortName evidence="8">PTN</shortName>
    </recommendedName>
</protein>
<organism evidence="12 13">
    <name type="scientific">Cynoglossus semilaevis</name>
    <name type="common">Tongue sole</name>
    <dbReference type="NCBI Taxonomy" id="244447"/>
    <lineage>
        <taxon>Eukaryota</taxon>
        <taxon>Metazoa</taxon>
        <taxon>Chordata</taxon>
        <taxon>Craniata</taxon>
        <taxon>Vertebrata</taxon>
        <taxon>Euteleostomi</taxon>
        <taxon>Actinopterygii</taxon>
        <taxon>Neopterygii</taxon>
        <taxon>Teleostei</taxon>
        <taxon>Neoteleostei</taxon>
        <taxon>Acanthomorphata</taxon>
        <taxon>Carangaria</taxon>
        <taxon>Pleuronectiformes</taxon>
        <taxon>Pleuronectoidei</taxon>
        <taxon>Cynoglossidae</taxon>
        <taxon>Cynoglossinae</taxon>
        <taxon>Cynoglossus</taxon>
    </lineage>
</organism>
<keyword evidence="13" id="KW-1185">Reference proteome</keyword>
<accession>A0A3P8VEB2</accession>
<evidence type="ECO:0000256" key="8">
    <source>
        <dbReference type="RuleBase" id="RU369117"/>
    </source>
</evidence>
<evidence type="ECO:0000256" key="4">
    <source>
        <dbReference type="ARBA" id="ARBA00022674"/>
    </source>
</evidence>
<dbReference type="InterPro" id="IPR037122">
    <property type="entry name" value="PTN/MK_N_dom_sf"/>
</dbReference>
<feature type="region of interest" description="Disordered" evidence="9">
    <location>
        <begin position="149"/>
        <end position="175"/>
    </location>
</feature>
<feature type="chain" id="PRO_5018016694" description="Pleiotrophin" evidence="8">
    <location>
        <begin position="23"/>
        <end position="175"/>
    </location>
</feature>
<dbReference type="PANTHER" id="PTHR13850">
    <property type="entry name" value="PLEIOTROPHIN FAMILY MEMBER"/>
    <property type="match status" value="1"/>
</dbReference>
<keyword evidence="3 8" id="KW-0964">Secreted</keyword>
<dbReference type="GO" id="GO:0051781">
    <property type="term" value="P:positive regulation of cell division"/>
    <property type="evidence" value="ECO:0007669"/>
    <property type="project" value="UniProtKB-UniRule"/>
</dbReference>
<keyword evidence="7 8" id="KW-0497">Mitogen</keyword>
<keyword evidence="4 8" id="KW-0358">Heparin-binding</keyword>
<evidence type="ECO:0000313" key="13">
    <source>
        <dbReference type="Proteomes" id="UP000265120"/>
    </source>
</evidence>
<reference evidence="12" key="2">
    <citation type="submission" date="2025-08" db="UniProtKB">
        <authorList>
            <consortium name="Ensembl"/>
        </authorList>
    </citation>
    <scope>IDENTIFICATION</scope>
</reference>
<evidence type="ECO:0000259" key="10">
    <source>
        <dbReference type="Pfam" id="PF01091"/>
    </source>
</evidence>
<evidence type="ECO:0000256" key="2">
    <source>
        <dbReference type="ARBA" id="ARBA00005403"/>
    </source>
</evidence>
<feature type="domain" description="Pleiotrophin/Midkine N-terminal" evidence="11">
    <location>
        <begin position="27"/>
        <end position="88"/>
    </location>
</feature>
<dbReference type="InterPro" id="IPR038130">
    <property type="entry name" value="PTN/MK_C_dom_sf"/>
</dbReference>
<dbReference type="FunFam" id="2.20.60.10:FF:000001">
    <property type="entry name" value="Pleiotrophin"/>
    <property type="match status" value="1"/>
</dbReference>
<evidence type="ECO:0000256" key="7">
    <source>
        <dbReference type="ARBA" id="ARBA00023246"/>
    </source>
</evidence>
<name>A0A3P8VEB2_CYNSE</name>
<evidence type="ECO:0000256" key="6">
    <source>
        <dbReference type="ARBA" id="ARBA00023157"/>
    </source>
</evidence>
<dbReference type="GO" id="GO:0008083">
    <property type="term" value="F:growth factor activity"/>
    <property type="evidence" value="ECO:0007669"/>
    <property type="project" value="UniProtKB-UniRule"/>
</dbReference>
<dbReference type="SUPFAM" id="SSF57288">
    <property type="entry name" value="Midkine"/>
    <property type="match status" value="2"/>
</dbReference>
<evidence type="ECO:0000256" key="5">
    <source>
        <dbReference type="ARBA" id="ARBA00022729"/>
    </source>
</evidence>
<evidence type="ECO:0000259" key="11">
    <source>
        <dbReference type="Pfam" id="PF05196"/>
    </source>
</evidence>
<dbReference type="GO" id="GO:0008201">
    <property type="term" value="F:heparin binding"/>
    <property type="evidence" value="ECO:0007669"/>
    <property type="project" value="UniProtKB-UniRule"/>
</dbReference>
<evidence type="ECO:0000256" key="9">
    <source>
        <dbReference type="SAM" id="MobiDB-lite"/>
    </source>
</evidence>
<dbReference type="Ensembl" id="ENSCSET00000011702.1">
    <property type="protein sequence ID" value="ENSCSEP00000011561.1"/>
    <property type="gene ID" value="ENSCSEG00000007449.1"/>
</dbReference>
<dbReference type="InterPro" id="IPR000762">
    <property type="entry name" value="Midkine_heparin-bd_GF"/>
</dbReference>
<keyword evidence="6 8" id="KW-1015">Disulfide bond</keyword>
<dbReference type="GO" id="GO:0005576">
    <property type="term" value="C:extracellular region"/>
    <property type="evidence" value="ECO:0007669"/>
    <property type="project" value="UniProtKB-SubCell"/>
</dbReference>
<dbReference type="InterPro" id="IPR020089">
    <property type="entry name" value="PTN/MK_N_dom"/>
</dbReference>
<feature type="signal peptide" evidence="8">
    <location>
        <begin position="1"/>
        <end position="22"/>
    </location>
</feature>
<dbReference type="Proteomes" id="UP000265120">
    <property type="component" value="Chromosome 8"/>
</dbReference>
<comment type="subcellular location">
    <subcellularLocation>
        <location evidence="1 8">Secreted</location>
    </subcellularLocation>
</comment>
<dbReference type="FunFam" id="2.30.90.10:FF:000001">
    <property type="entry name" value="Pleiotrophin"/>
    <property type="match status" value="1"/>
</dbReference>
<dbReference type="Gene3D" id="2.30.90.10">
    <property type="entry name" value="Heparin-binding Growth Factor, Midkine, Chain A- C-terminal Domain"/>
    <property type="match status" value="1"/>
</dbReference>
<dbReference type="Pfam" id="PF01091">
    <property type="entry name" value="PTN_MK_C"/>
    <property type="match status" value="1"/>
</dbReference>
<dbReference type="PANTHER" id="PTHR13850:SF1">
    <property type="entry name" value="PLEIOTROPHIN"/>
    <property type="match status" value="1"/>
</dbReference>
<dbReference type="PRINTS" id="PR00269">
    <property type="entry name" value="PTNMIDKINE"/>
</dbReference>
<feature type="domain" description="Pleiotrophin/Midkine C-terminal" evidence="10">
    <location>
        <begin position="104"/>
        <end position="167"/>
    </location>
</feature>
<evidence type="ECO:0000256" key="1">
    <source>
        <dbReference type="ARBA" id="ARBA00004613"/>
    </source>
</evidence>
<evidence type="ECO:0000313" key="12">
    <source>
        <dbReference type="Ensembl" id="ENSCSEP00000011561.1"/>
    </source>
</evidence>
<sequence>MNAQKLWTRIAVMALLVLAVMAAEGGKVDKQGKKDRKSDCGEWQWSVCVANEGDCGLGTREGTRSGIDCKQTIKTQRCKIPCNWKKKFGDSHETAMRDTCLSPGECKYEFQVWGECDLATGKKNRTGVLKRALMDATCAATVTATKPCGKIPKTKLQDAKKMKKESKKRERTPMN</sequence>
<proteinExistence type="inferred from homology"/>